<dbReference type="Gene3D" id="2.60.40.1530">
    <property type="entry name" value="ntegrin, alpha v. Chain A, domain 4"/>
    <property type="match status" value="1"/>
</dbReference>
<feature type="transmembrane region" description="Helical" evidence="13">
    <location>
        <begin position="1003"/>
        <end position="1025"/>
    </location>
</feature>
<evidence type="ECO:0000256" key="1">
    <source>
        <dbReference type="ARBA" id="ARBA00004479"/>
    </source>
</evidence>
<dbReference type="Proteomes" id="UP000694580">
    <property type="component" value="Chromosome 7"/>
</dbReference>
<feature type="repeat" description="FG-GAP" evidence="12">
    <location>
        <begin position="422"/>
        <end position="484"/>
    </location>
</feature>
<organism evidence="17 18">
    <name type="scientific">Denticeps clupeoides</name>
    <name type="common">denticle herring</name>
    <dbReference type="NCBI Taxonomy" id="299321"/>
    <lineage>
        <taxon>Eukaryota</taxon>
        <taxon>Metazoa</taxon>
        <taxon>Chordata</taxon>
        <taxon>Craniata</taxon>
        <taxon>Vertebrata</taxon>
        <taxon>Euteleostomi</taxon>
        <taxon>Actinopterygii</taxon>
        <taxon>Neopterygii</taxon>
        <taxon>Teleostei</taxon>
        <taxon>Clupei</taxon>
        <taxon>Clupeiformes</taxon>
        <taxon>Denticipitoidei</taxon>
        <taxon>Denticipitidae</taxon>
        <taxon>Denticeps</taxon>
    </lineage>
</organism>
<evidence type="ECO:0000256" key="8">
    <source>
        <dbReference type="ARBA" id="ARBA00023037"/>
    </source>
</evidence>
<dbReference type="GO" id="GO:0008305">
    <property type="term" value="C:integrin complex"/>
    <property type="evidence" value="ECO:0007669"/>
    <property type="project" value="InterPro"/>
</dbReference>
<dbReference type="GeneID" id="114794602"/>
<comment type="subcellular location">
    <subcellularLocation>
        <location evidence="1 13">Membrane</location>
        <topology evidence="1 13">Single-pass type I membrane protein</topology>
    </subcellularLocation>
</comment>
<dbReference type="Pfam" id="PF20805">
    <property type="entry name" value="Integrin_A_Ig_2"/>
    <property type="match status" value="1"/>
</dbReference>
<dbReference type="Pfam" id="PF08441">
    <property type="entry name" value="Integrin_A_Ig_1"/>
    <property type="match status" value="1"/>
</dbReference>
<dbReference type="InterPro" id="IPR013649">
    <property type="entry name" value="Integrin_alpha_Ig-like_1"/>
</dbReference>
<proteinExistence type="inferred from homology"/>
<dbReference type="InterPro" id="IPR000413">
    <property type="entry name" value="Integrin_alpha"/>
</dbReference>
<keyword evidence="11" id="KW-0325">Glycoprotein</keyword>
<dbReference type="InterPro" id="IPR028994">
    <property type="entry name" value="Integrin_alpha_N"/>
</dbReference>
<evidence type="ECO:0000256" key="2">
    <source>
        <dbReference type="ARBA" id="ARBA00008054"/>
    </source>
</evidence>
<dbReference type="GeneTree" id="ENSGT00940000157746"/>
<name>A0AAY4DSU1_9TELE</name>
<dbReference type="InterPro" id="IPR048285">
    <property type="entry name" value="Integrin_alpha_Ig-like_2"/>
</dbReference>
<dbReference type="GO" id="GO:0033627">
    <property type="term" value="P:cell adhesion mediated by integrin"/>
    <property type="evidence" value="ECO:0007669"/>
    <property type="project" value="TreeGrafter"/>
</dbReference>
<gene>
    <name evidence="17" type="primary">itga3a</name>
</gene>
<evidence type="ECO:0000259" key="15">
    <source>
        <dbReference type="Pfam" id="PF20805"/>
    </source>
</evidence>
<keyword evidence="4 13" id="KW-0732">Signal</keyword>
<evidence type="ECO:0000256" key="13">
    <source>
        <dbReference type="RuleBase" id="RU003762"/>
    </source>
</evidence>
<evidence type="ECO:0000256" key="9">
    <source>
        <dbReference type="ARBA" id="ARBA00023136"/>
    </source>
</evidence>
<dbReference type="InterPro" id="IPR048286">
    <property type="entry name" value="Integrin_alpha_Ig-like_3"/>
</dbReference>
<dbReference type="Gene3D" id="2.60.40.1510">
    <property type="entry name" value="ntegrin, alpha v. Chain A, domain 3"/>
    <property type="match status" value="1"/>
</dbReference>
<sequence>MVRACGSTDARLPLLLALLSAAPEPRGAFNLDVDFPLVKQGDAGSLFGLSVAFHRQTKDASRYLVLVGAPKEKALPKEKANNTGDAYYCPITTGRRDCTRMNLVSSDPDSPRENEILEGMWLGVSVGSQNIPEGHVLACGHRYVRIVNNGNDWRMIGRCYIRSNNMLYNPDDSGWQDYNEICSPSSDHTDEGQCDMGMSAVITPSELVAGSPGSYEWEGNVQIVAVNPQNKYIRYQASFPRRSTRNIYIGYSVAKDTGLLRKDGDTLVTGAPRDGPEANLAKGAVILTKVEPVTSNGALRYGNLTLYGEQVGSYFGCSIAIADLNNDGWKDLIVGSPFYFDRKNEKGGAVYVFMNENGSFQDKPQVVLRGPKDSAFGIAVAAIGDANQDGFQDFAVGAPFDGTGGVYIWMGGKEGIAQKPNQVIKGEDMKNGGFQTFGYSVSGGMDVDQNKYPDIVVGSLDDRIAVIRARPVIHIQKSLTVTPEMIDPDNCDSCVEVKVCFSYTYSTGGPSKRKTNVKYVVRADTTRRISRVHFLESGESTYTGLFTMPSSDCNTLKLNLVKPIRDKVEAVSFVLNMSLENPTPSSNANVQNLDDFPVMSDRQVTTDKKEIHFQKACGTDNKCHSNLKMTAEFADSDENPLPRQGDRQVLQYNASVKKLMLLVNVTNYPSQGRLAEDAHNTILNVTIPPTLQFSGSRPKNIECSVGDSFILCEIGNPVGSNKMVPVQIIFEMTDISLDTPEIFTQLQLSTLSEQSHLQPLPLHLMVEYSLQTSFTLIQNSLQISCSGEIVGESAMKSTRDIGSPVTFTFDVELFGKPLGNLGAMEVAFEWPYEVANGKWLLYLTSIEMTGTSSKFCVPPGDIVNPLNLALSEVEKVALLSENGRRRRDVAYTEAEPAQIQSGIRRPKLKDIHLSCITGGARCQSFTCPLLHMNNSAMVTIHARLWNTTMLEDYSDASRITVNGRATLQLTGNKPIVIMMPKTQEFTVKIDPDLPAKAPYKAPVWIMIVSVLAGFLLLTFIVLLLWKCGFFRRASTRKLYEAKGLKAQMRTQPSENDRLTDDI</sequence>
<keyword evidence="5" id="KW-0677">Repeat</keyword>
<dbReference type="Pfam" id="PF13517">
    <property type="entry name" value="FG-GAP_3"/>
    <property type="match status" value="1"/>
</dbReference>
<dbReference type="GO" id="GO:0009897">
    <property type="term" value="C:external side of plasma membrane"/>
    <property type="evidence" value="ECO:0007669"/>
    <property type="project" value="TreeGrafter"/>
</dbReference>
<dbReference type="SMART" id="SM00191">
    <property type="entry name" value="Int_alpha"/>
    <property type="match status" value="5"/>
</dbReference>
<keyword evidence="6 13" id="KW-0130">Cell adhesion</keyword>
<dbReference type="Gene3D" id="1.20.5.930">
    <property type="entry name" value="Bicelle-embedded integrin alpha(iib) transmembrane segment"/>
    <property type="match status" value="1"/>
</dbReference>
<accession>A0AAY4DSU1</accession>
<dbReference type="GO" id="GO:0005178">
    <property type="term" value="F:integrin binding"/>
    <property type="evidence" value="ECO:0007669"/>
    <property type="project" value="TreeGrafter"/>
</dbReference>
<dbReference type="PANTHER" id="PTHR23220:SF89">
    <property type="entry name" value="INTEGRIN ALPHA-3"/>
    <property type="match status" value="1"/>
</dbReference>
<dbReference type="InterPro" id="IPR013519">
    <property type="entry name" value="Int_alpha_beta-p"/>
</dbReference>
<evidence type="ECO:0008006" key="19">
    <source>
        <dbReference type="Google" id="ProtNLM"/>
    </source>
</evidence>
<feature type="domain" description="Integrin alpha second immunoglobulin-like" evidence="15">
    <location>
        <begin position="617"/>
        <end position="766"/>
    </location>
</feature>
<comment type="similarity">
    <text evidence="2 13">Belongs to the integrin alpha chain family.</text>
</comment>
<feature type="repeat" description="FG-GAP" evidence="12">
    <location>
        <begin position="303"/>
        <end position="362"/>
    </location>
</feature>
<evidence type="ECO:0000256" key="11">
    <source>
        <dbReference type="ARBA" id="ARBA00023180"/>
    </source>
</evidence>
<feature type="signal peptide" evidence="13">
    <location>
        <begin position="1"/>
        <end position="28"/>
    </location>
</feature>
<feature type="repeat" description="FG-GAP" evidence="12">
    <location>
        <begin position="363"/>
        <end position="418"/>
    </location>
</feature>
<dbReference type="InterPro" id="IPR032695">
    <property type="entry name" value="Integrin_dom_sf"/>
</dbReference>
<dbReference type="Ensembl" id="ENSDCDT00010058726.1">
    <property type="protein sequence ID" value="ENSDCDP00010048390.1"/>
    <property type="gene ID" value="ENSDCDG00010029168.1"/>
</dbReference>
<dbReference type="GO" id="GO:0007160">
    <property type="term" value="P:cell-matrix adhesion"/>
    <property type="evidence" value="ECO:0007669"/>
    <property type="project" value="TreeGrafter"/>
</dbReference>
<dbReference type="GO" id="GO:0098609">
    <property type="term" value="P:cell-cell adhesion"/>
    <property type="evidence" value="ECO:0007669"/>
    <property type="project" value="TreeGrafter"/>
</dbReference>
<protein>
    <recommendedName>
        <fullName evidence="19">Integrin alpha-2 domain-containing protein</fullName>
    </recommendedName>
</protein>
<keyword evidence="9 13" id="KW-0472">Membrane</keyword>
<dbReference type="PROSITE" id="PS51470">
    <property type="entry name" value="FG_GAP"/>
    <property type="match status" value="3"/>
</dbReference>
<keyword evidence="3 13" id="KW-0812">Transmembrane</keyword>
<dbReference type="Gene3D" id="2.60.40.1460">
    <property type="entry name" value="Integrin domains. Chain A, domain 2"/>
    <property type="match status" value="1"/>
</dbReference>
<dbReference type="PRINTS" id="PR01185">
    <property type="entry name" value="INTEGRINA"/>
</dbReference>
<evidence type="ECO:0000313" key="17">
    <source>
        <dbReference type="Ensembl" id="ENSDCDP00010048390.1"/>
    </source>
</evidence>
<keyword evidence="7 13" id="KW-1133">Transmembrane helix</keyword>
<evidence type="ECO:0000256" key="6">
    <source>
        <dbReference type="ARBA" id="ARBA00022889"/>
    </source>
</evidence>
<reference evidence="17" key="3">
    <citation type="submission" date="2025-09" db="UniProtKB">
        <authorList>
            <consortium name="Ensembl"/>
        </authorList>
    </citation>
    <scope>IDENTIFICATION</scope>
</reference>
<evidence type="ECO:0000256" key="10">
    <source>
        <dbReference type="ARBA" id="ARBA00023170"/>
    </source>
</evidence>
<dbReference type="InterPro" id="IPR013517">
    <property type="entry name" value="FG-GAP"/>
</dbReference>
<evidence type="ECO:0000256" key="5">
    <source>
        <dbReference type="ARBA" id="ARBA00022737"/>
    </source>
</evidence>
<dbReference type="PROSITE" id="PS00242">
    <property type="entry name" value="INTEGRIN_ALPHA"/>
    <property type="match status" value="1"/>
</dbReference>
<evidence type="ECO:0000256" key="4">
    <source>
        <dbReference type="ARBA" id="ARBA00022729"/>
    </source>
</evidence>
<evidence type="ECO:0000313" key="18">
    <source>
        <dbReference type="Proteomes" id="UP000694580"/>
    </source>
</evidence>
<reference evidence="17" key="2">
    <citation type="submission" date="2025-08" db="UniProtKB">
        <authorList>
            <consortium name="Ensembl"/>
        </authorList>
    </citation>
    <scope>IDENTIFICATION</scope>
</reference>
<dbReference type="Gene3D" id="2.130.10.130">
    <property type="entry name" value="Integrin alpha, N-terminal"/>
    <property type="match status" value="1"/>
</dbReference>
<dbReference type="GO" id="GO:0050900">
    <property type="term" value="P:leukocyte migration"/>
    <property type="evidence" value="ECO:0007669"/>
    <property type="project" value="TreeGrafter"/>
</dbReference>
<feature type="domain" description="Integrin alpha third immunoglobulin-like" evidence="16">
    <location>
        <begin position="773"/>
        <end position="986"/>
    </location>
</feature>
<dbReference type="AlphaFoldDB" id="A0AAY4DSU1"/>
<dbReference type="InterPro" id="IPR018184">
    <property type="entry name" value="Integrin_alpha_C_CS"/>
</dbReference>
<evidence type="ECO:0000259" key="16">
    <source>
        <dbReference type="Pfam" id="PF20806"/>
    </source>
</evidence>
<dbReference type="PANTHER" id="PTHR23220">
    <property type="entry name" value="INTEGRIN ALPHA"/>
    <property type="match status" value="1"/>
</dbReference>
<dbReference type="Pfam" id="PF20806">
    <property type="entry name" value="Integrin_A_Ig_3"/>
    <property type="match status" value="1"/>
</dbReference>
<keyword evidence="10 13" id="KW-0675">Receptor</keyword>
<feature type="chain" id="PRO_5044047689" description="Integrin alpha-2 domain-containing protein" evidence="13">
    <location>
        <begin position="29"/>
        <end position="1062"/>
    </location>
</feature>
<dbReference type="SUPFAM" id="SSF69318">
    <property type="entry name" value="Integrin alpha N-terminal domain"/>
    <property type="match status" value="1"/>
</dbReference>
<feature type="domain" description="Integrin alpha first immunoglubulin-like" evidence="14">
    <location>
        <begin position="469"/>
        <end position="615"/>
    </location>
</feature>
<dbReference type="SUPFAM" id="SSF69179">
    <property type="entry name" value="Integrin domains"/>
    <property type="match status" value="3"/>
</dbReference>
<keyword evidence="18" id="KW-1185">Reference proteome</keyword>
<dbReference type="GO" id="GO:0007229">
    <property type="term" value="P:integrin-mediated signaling pathway"/>
    <property type="evidence" value="ECO:0007669"/>
    <property type="project" value="UniProtKB-KW"/>
</dbReference>
<evidence type="ECO:0000256" key="12">
    <source>
        <dbReference type="PROSITE-ProRule" id="PRU00803"/>
    </source>
</evidence>
<reference evidence="17 18" key="1">
    <citation type="submission" date="2020-06" db="EMBL/GenBank/DDBJ databases">
        <authorList>
            <consortium name="Wellcome Sanger Institute Data Sharing"/>
        </authorList>
    </citation>
    <scope>NUCLEOTIDE SEQUENCE [LARGE SCALE GENOMIC DNA]</scope>
</reference>
<evidence type="ECO:0000256" key="7">
    <source>
        <dbReference type="ARBA" id="ARBA00022989"/>
    </source>
</evidence>
<dbReference type="RefSeq" id="XP_028843088.1">
    <property type="nucleotide sequence ID" value="XM_028987255.1"/>
</dbReference>
<evidence type="ECO:0000256" key="3">
    <source>
        <dbReference type="ARBA" id="ARBA00022692"/>
    </source>
</evidence>
<evidence type="ECO:0000259" key="14">
    <source>
        <dbReference type="Pfam" id="PF08441"/>
    </source>
</evidence>
<keyword evidence="8 13" id="KW-0401">Integrin</keyword>